<reference evidence="4 5" key="1">
    <citation type="submission" date="2020-08" db="EMBL/GenBank/DDBJ databases">
        <title>Genomic Encyclopedia of Type Strains, Phase IV (KMG-IV): sequencing the most valuable type-strain genomes for metagenomic binning, comparative biology and taxonomic classification.</title>
        <authorList>
            <person name="Goeker M."/>
        </authorList>
    </citation>
    <scope>NUCLEOTIDE SEQUENCE [LARGE SCALE GENOMIC DNA]</scope>
    <source>
        <strain evidence="4 5">DSM 17498</strain>
    </source>
</reference>
<dbReference type="PANTHER" id="PTHR48083:SF13">
    <property type="entry name" value="ACYL-COA DEHYDROGENASE FAMILY MEMBER 11"/>
    <property type="match status" value="1"/>
</dbReference>
<dbReference type="EMBL" id="JACHIJ010000005">
    <property type="protein sequence ID" value="MBB5054017.1"/>
    <property type="molecule type" value="Genomic_DNA"/>
</dbReference>
<sequence>MRSIPIMHYSSPEGHCELLFRNVRVPVSNLIGEEGNGFRLAQERLGPGRVHHCMRTIGQCELALELMCERSLERQTFGRRIADFANVQDWIAETRLEIDQARLLVLKAAHKMDREGNAAARVDVSAIKIVAARLQTRVIDRAMQVFGAMGLTPDTPLSYLWTWGRALRFLDGPDEVHLRVVSRAELAKAKANSGKNAPYFVPPIGLEAG</sequence>
<dbReference type="SUPFAM" id="SSF47203">
    <property type="entry name" value="Acyl-CoA dehydrogenase C-terminal domain-like"/>
    <property type="match status" value="1"/>
</dbReference>
<dbReference type="GO" id="GO:0033539">
    <property type="term" value="P:fatty acid beta-oxidation using acyl-CoA dehydrogenase"/>
    <property type="evidence" value="ECO:0007669"/>
    <property type="project" value="TreeGrafter"/>
</dbReference>
<dbReference type="GO" id="GO:0005737">
    <property type="term" value="C:cytoplasm"/>
    <property type="evidence" value="ECO:0007669"/>
    <property type="project" value="TreeGrafter"/>
</dbReference>
<gene>
    <name evidence="4" type="ORF">HNQ36_004017</name>
</gene>
<keyword evidence="1" id="KW-0285">Flavoprotein</keyword>
<dbReference type="GO" id="GO:0003995">
    <property type="term" value="F:acyl-CoA dehydrogenase activity"/>
    <property type="evidence" value="ECO:0007669"/>
    <property type="project" value="TreeGrafter"/>
</dbReference>
<dbReference type="AlphaFoldDB" id="A0A840N619"/>
<organism evidence="4 5">
    <name type="scientific">Afipia massiliensis</name>
    <dbReference type="NCBI Taxonomy" id="211460"/>
    <lineage>
        <taxon>Bacteria</taxon>
        <taxon>Pseudomonadati</taxon>
        <taxon>Pseudomonadota</taxon>
        <taxon>Alphaproteobacteria</taxon>
        <taxon>Hyphomicrobiales</taxon>
        <taxon>Nitrobacteraceae</taxon>
        <taxon>Afipia</taxon>
    </lineage>
</organism>
<dbReference type="Pfam" id="PF00441">
    <property type="entry name" value="Acyl-CoA_dh_1"/>
    <property type="match status" value="1"/>
</dbReference>
<keyword evidence="2" id="KW-0560">Oxidoreductase</keyword>
<dbReference type="InterPro" id="IPR046373">
    <property type="entry name" value="Acyl-CoA_Oxase/DH_mid-dom_sf"/>
</dbReference>
<protein>
    <submittedName>
        <fullName evidence="4">Alkylation response protein AidB-like acyl-CoA dehydrogenase</fullName>
    </submittedName>
</protein>
<comment type="caution">
    <text evidence="4">The sequence shown here is derived from an EMBL/GenBank/DDBJ whole genome shotgun (WGS) entry which is preliminary data.</text>
</comment>
<evidence type="ECO:0000313" key="4">
    <source>
        <dbReference type="EMBL" id="MBB5054017.1"/>
    </source>
</evidence>
<dbReference type="Gene3D" id="2.40.110.10">
    <property type="entry name" value="Butyryl-CoA Dehydrogenase, subunit A, domain 2"/>
    <property type="match status" value="1"/>
</dbReference>
<name>A0A840N619_9BRAD</name>
<dbReference type="InterPro" id="IPR036250">
    <property type="entry name" value="AcylCo_DH-like_C"/>
</dbReference>
<dbReference type="Gene3D" id="1.20.140.10">
    <property type="entry name" value="Butyryl-CoA Dehydrogenase, subunit A, domain 3"/>
    <property type="match status" value="1"/>
</dbReference>
<evidence type="ECO:0000259" key="3">
    <source>
        <dbReference type="Pfam" id="PF00441"/>
    </source>
</evidence>
<accession>A0A840N619</accession>
<dbReference type="Proteomes" id="UP000521227">
    <property type="component" value="Unassembled WGS sequence"/>
</dbReference>
<evidence type="ECO:0000256" key="1">
    <source>
        <dbReference type="ARBA" id="ARBA00022630"/>
    </source>
</evidence>
<dbReference type="InterPro" id="IPR009075">
    <property type="entry name" value="AcylCo_DH/oxidase_C"/>
</dbReference>
<dbReference type="InterPro" id="IPR050741">
    <property type="entry name" value="Acyl-CoA_dehydrogenase"/>
</dbReference>
<evidence type="ECO:0000313" key="5">
    <source>
        <dbReference type="Proteomes" id="UP000521227"/>
    </source>
</evidence>
<proteinExistence type="predicted"/>
<dbReference type="PANTHER" id="PTHR48083">
    <property type="entry name" value="MEDIUM-CHAIN SPECIFIC ACYL-COA DEHYDROGENASE, MITOCHONDRIAL-RELATED"/>
    <property type="match status" value="1"/>
</dbReference>
<evidence type="ECO:0000256" key="2">
    <source>
        <dbReference type="ARBA" id="ARBA00023002"/>
    </source>
</evidence>
<feature type="domain" description="Acyl-CoA dehydrogenase/oxidase C-terminal" evidence="3">
    <location>
        <begin position="35"/>
        <end position="184"/>
    </location>
</feature>